<dbReference type="EMBL" id="KB741286">
    <property type="protein sequence ID" value="ENN70733.1"/>
    <property type="molecule type" value="Genomic_DNA"/>
</dbReference>
<dbReference type="AlphaFoldDB" id="N6SZN9"/>
<feature type="non-terminal residue" evidence="1">
    <location>
        <position position="1"/>
    </location>
</feature>
<sequence length="243" mass="27987">MDNNCYMKYARTYGGYEADMEPTCDDSNQQGKGYNSNVVPTEQMKPNECEEQTPAHQECHQAGNDVCLHSVGVCGRNLPETASGHRKKLLRMAIYAPWFVRNSQIYRDLEWEPLRDFLQRKAASTFEKAENHPLAELRNAVDYSPEDAGLRKKRSRHQMAQQGNSRNLFMLDNVDLETWRNVQWFQHDGAPPHNFSQVRNHLDVTFPGAWIGRNGPILWPPRSPDLSPLDFFWCGAVKNTVYT</sequence>
<dbReference type="GO" id="GO:0003676">
    <property type="term" value="F:nucleic acid binding"/>
    <property type="evidence" value="ECO:0007669"/>
    <property type="project" value="InterPro"/>
</dbReference>
<dbReference type="InterPro" id="IPR036397">
    <property type="entry name" value="RNaseH_sf"/>
</dbReference>
<accession>N6SZN9</accession>
<organism evidence="1">
    <name type="scientific">Dendroctonus ponderosae</name>
    <name type="common">Mountain pine beetle</name>
    <dbReference type="NCBI Taxonomy" id="77166"/>
    <lineage>
        <taxon>Eukaryota</taxon>
        <taxon>Metazoa</taxon>
        <taxon>Ecdysozoa</taxon>
        <taxon>Arthropoda</taxon>
        <taxon>Hexapoda</taxon>
        <taxon>Insecta</taxon>
        <taxon>Pterygota</taxon>
        <taxon>Neoptera</taxon>
        <taxon>Endopterygota</taxon>
        <taxon>Coleoptera</taxon>
        <taxon>Polyphaga</taxon>
        <taxon>Cucujiformia</taxon>
        <taxon>Curculionidae</taxon>
        <taxon>Scolytinae</taxon>
        <taxon>Dendroctonus</taxon>
    </lineage>
</organism>
<name>N6SZN9_DENPD</name>
<reference evidence="1" key="1">
    <citation type="journal article" date="2013" name="Genome Biol.">
        <title>Draft genome of the mountain pine beetle, Dendroctonus ponderosae Hopkins, a major forest pest.</title>
        <authorList>
            <person name="Keeling C.I."/>
            <person name="Yuen M.M."/>
            <person name="Liao N.Y."/>
            <person name="Docking T.R."/>
            <person name="Chan S.K."/>
            <person name="Taylor G.A."/>
            <person name="Palmquist D.L."/>
            <person name="Jackman S.D."/>
            <person name="Nguyen A."/>
            <person name="Li M."/>
            <person name="Henderson H."/>
            <person name="Janes J.K."/>
            <person name="Zhao Y."/>
            <person name="Pandoh P."/>
            <person name="Moore R."/>
            <person name="Sperling F.A."/>
            <person name="Huber D.P."/>
            <person name="Birol I."/>
            <person name="Jones S.J."/>
            <person name="Bohlmann J."/>
        </authorList>
    </citation>
    <scope>NUCLEOTIDE SEQUENCE</scope>
</reference>
<dbReference type="PANTHER" id="PTHR47326:SF1">
    <property type="entry name" value="HTH PSQ-TYPE DOMAIN-CONTAINING PROTEIN"/>
    <property type="match status" value="1"/>
</dbReference>
<gene>
    <name evidence="1" type="ORF">YQE_12563</name>
</gene>
<evidence type="ECO:0000313" key="1">
    <source>
        <dbReference type="EMBL" id="ENN70733.1"/>
    </source>
</evidence>
<dbReference type="HOGENOM" id="CLU_1143563_0_0_1"/>
<proteinExistence type="predicted"/>
<dbReference type="PANTHER" id="PTHR47326">
    <property type="entry name" value="TRANSPOSABLE ELEMENT TC3 TRANSPOSASE-LIKE PROTEIN"/>
    <property type="match status" value="1"/>
</dbReference>
<dbReference type="Gene3D" id="3.30.420.10">
    <property type="entry name" value="Ribonuclease H-like superfamily/Ribonuclease H"/>
    <property type="match status" value="1"/>
</dbReference>
<protein>
    <submittedName>
        <fullName evidence="1">Uncharacterized protein</fullName>
    </submittedName>
</protein>